<accession>A0A3E0EJR2</accession>
<dbReference type="RefSeq" id="WP_115813323.1">
    <property type="nucleotide sequence ID" value="NZ_QUNI01000006.1"/>
</dbReference>
<feature type="transmembrane region" description="Helical" evidence="1">
    <location>
        <begin position="358"/>
        <end position="379"/>
    </location>
</feature>
<gene>
    <name evidence="2" type="ORF">C8P67_10620</name>
</gene>
<dbReference type="OrthoDB" id="111691at2"/>
<dbReference type="InterPro" id="IPR005625">
    <property type="entry name" value="PepSY-ass_TM"/>
</dbReference>
<feature type="transmembrane region" description="Helical" evidence="1">
    <location>
        <begin position="27"/>
        <end position="51"/>
    </location>
</feature>
<comment type="caution">
    <text evidence="2">The sequence shown here is derived from an EMBL/GenBank/DDBJ whole genome shotgun (WGS) entry which is preliminary data.</text>
</comment>
<keyword evidence="3" id="KW-1185">Reference proteome</keyword>
<evidence type="ECO:0000313" key="3">
    <source>
        <dbReference type="Proteomes" id="UP000257136"/>
    </source>
</evidence>
<protein>
    <submittedName>
        <fullName evidence="2">Putative iron-regulated membrane protein</fullName>
    </submittedName>
</protein>
<keyword evidence="1" id="KW-0472">Membrane</keyword>
<dbReference type="PANTHER" id="PTHR34219">
    <property type="entry name" value="IRON-REGULATED INNER MEMBRANE PROTEIN-RELATED"/>
    <property type="match status" value="1"/>
</dbReference>
<keyword evidence="1" id="KW-1133">Transmembrane helix</keyword>
<dbReference type="Pfam" id="PF03929">
    <property type="entry name" value="PepSY_TM"/>
    <property type="match status" value="1"/>
</dbReference>
<feature type="transmembrane region" description="Helical" evidence="1">
    <location>
        <begin position="157"/>
        <end position="178"/>
    </location>
</feature>
<dbReference type="AlphaFoldDB" id="A0A3E0EJR2"/>
<feature type="transmembrane region" description="Helical" evidence="1">
    <location>
        <begin position="211"/>
        <end position="229"/>
    </location>
</feature>
<keyword evidence="1" id="KW-0812">Transmembrane</keyword>
<organism evidence="2 3">
    <name type="scientific">Flavobacterium aquicola</name>
    <dbReference type="NCBI Taxonomy" id="1682742"/>
    <lineage>
        <taxon>Bacteria</taxon>
        <taxon>Pseudomonadati</taxon>
        <taxon>Bacteroidota</taxon>
        <taxon>Flavobacteriia</taxon>
        <taxon>Flavobacteriales</taxon>
        <taxon>Flavobacteriaceae</taxon>
        <taxon>Flavobacterium</taxon>
    </lineage>
</organism>
<dbReference type="Proteomes" id="UP000257136">
    <property type="component" value="Unassembled WGS sequence"/>
</dbReference>
<dbReference type="EMBL" id="QUNI01000006">
    <property type="protein sequence ID" value="REG98428.1"/>
    <property type="molecule type" value="Genomic_DNA"/>
</dbReference>
<reference evidence="2 3" key="1">
    <citation type="submission" date="2018-08" db="EMBL/GenBank/DDBJ databases">
        <title>Genomic Encyclopedia of Archaeal and Bacterial Type Strains, Phase II (KMG-II): from individual species to whole genera.</title>
        <authorList>
            <person name="Goeker M."/>
        </authorList>
    </citation>
    <scope>NUCLEOTIDE SEQUENCE [LARGE SCALE GENOMIC DNA]</scope>
    <source>
        <strain evidence="2 3">DSM 100880</strain>
    </source>
</reference>
<evidence type="ECO:0000313" key="2">
    <source>
        <dbReference type="EMBL" id="REG98428.1"/>
    </source>
</evidence>
<proteinExistence type="predicted"/>
<sequence>MTKNSQKTVIPKKSKQKSKWSKLNHWLHLWLGLSSGIIVFIVALTGVLFIYCDNIIDGLAYDSLYVKEVKAQRLSPEEILKAFKQQKPERKASYYIIYRDPERTIKLASSTKERDLQFSWIDPYTGKVLDSGKAYDFFYVIAHIHSGHIPFGKTGNLIVEISVWIFLIELITGLILWWPKKWNSSTKKQSFTIKTKASFKRLNYDLHNVPGFYNLLPALFITVTGLIIVNKPLGNAAHKIFGGTPKAYSLFRDIKPKYDSTKTFAPLNPIIQKLFSKDKNIKQVKLSVAAKDSITTLYAVTAENIGLKGVENGKTFTINRYTGQEMEIPVKVMNGLEIDDWTMNLHIGFWAGWIGKTLTLFVGLICTALPVTGFIIWYGRTNKKKKEQLI</sequence>
<name>A0A3E0EJR2_9FLAO</name>
<evidence type="ECO:0000256" key="1">
    <source>
        <dbReference type="SAM" id="Phobius"/>
    </source>
</evidence>